<proteinExistence type="predicted"/>
<gene>
    <name evidence="1" type="ORF">LTR37_018849</name>
</gene>
<accession>A0ACC3MH03</accession>
<comment type="caution">
    <text evidence="1">The sequence shown here is derived from an EMBL/GenBank/DDBJ whole genome shotgun (WGS) entry which is preliminary data.</text>
</comment>
<name>A0ACC3MH03_9PEZI</name>
<organism evidence="1 2">
    <name type="scientific">Vermiconidia calcicola</name>
    <dbReference type="NCBI Taxonomy" id="1690605"/>
    <lineage>
        <taxon>Eukaryota</taxon>
        <taxon>Fungi</taxon>
        <taxon>Dikarya</taxon>
        <taxon>Ascomycota</taxon>
        <taxon>Pezizomycotina</taxon>
        <taxon>Dothideomycetes</taxon>
        <taxon>Dothideomycetidae</taxon>
        <taxon>Mycosphaerellales</taxon>
        <taxon>Extremaceae</taxon>
        <taxon>Vermiconidia</taxon>
    </lineage>
</organism>
<dbReference type="Proteomes" id="UP001281147">
    <property type="component" value="Unassembled WGS sequence"/>
</dbReference>
<protein>
    <submittedName>
        <fullName evidence="1">Uncharacterized protein</fullName>
    </submittedName>
</protein>
<dbReference type="EMBL" id="JAUTXU010000274">
    <property type="protein sequence ID" value="KAK3691145.1"/>
    <property type="molecule type" value="Genomic_DNA"/>
</dbReference>
<reference evidence="1" key="1">
    <citation type="submission" date="2023-07" db="EMBL/GenBank/DDBJ databases">
        <title>Black Yeasts Isolated from many extreme environments.</title>
        <authorList>
            <person name="Coleine C."/>
            <person name="Stajich J.E."/>
            <person name="Selbmann L."/>
        </authorList>
    </citation>
    <scope>NUCLEOTIDE SEQUENCE</scope>
    <source>
        <strain evidence="1">CCFEE 5714</strain>
    </source>
</reference>
<keyword evidence="2" id="KW-1185">Reference proteome</keyword>
<evidence type="ECO:0000313" key="1">
    <source>
        <dbReference type="EMBL" id="KAK3691145.1"/>
    </source>
</evidence>
<evidence type="ECO:0000313" key="2">
    <source>
        <dbReference type="Proteomes" id="UP001281147"/>
    </source>
</evidence>
<sequence length="494" mass="54631">MTEEAELQAKIAAISGKINQAKQQQPYQPNSQYQAPHHYGPPRGRGYSRWAPYGRGGRGGTGGYGPPPHQNRTLVLNGTSTPPRPTSVHPDAIVVDCTPDHQPITTTANFVSAQAPGRNQLMNKDTYEREQKQILELKEQARAAKRQQVNRDESSKLIQQASNQGSREILVEGIRFQLRDDGSKLIRVAGKFGRSCLINTPDDRLKHLDPTFASRETPKKVTIADIDFFRTKTGNLVRANAVKGLSRYTPTQHRIVRRQGSLNNSHRTVKQKPQCQHFTKHGTLSPLLHWPRCLLLEMKTKRAGVIGKCPFGLSCHYAHDPEKVAICSAFLKNTCTAGDDCDLSHEVSYSRVPACAYFLRGNCTNDACRYPHVHVSPTASVCRPFALLGCCPNADCEKRHVFECPDYANHGSCSNRSCSLPHPDRASTLRKAAAKQAKIGSDNDSDVSSDEEDQQQDGAGFEDIDSDEAEDVMMGDANDGGHELSQQQDFISFS</sequence>